<dbReference type="AlphaFoldDB" id="A0A5N6K4N0"/>
<evidence type="ECO:0000313" key="2">
    <source>
        <dbReference type="Proteomes" id="UP000326757"/>
    </source>
</evidence>
<gene>
    <name evidence="1" type="ORF">EYC80_002662</name>
</gene>
<dbReference type="EMBL" id="VIGI01000008">
    <property type="protein sequence ID" value="KAB8297310.1"/>
    <property type="molecule type" value="Genomic_DNA"/>
</dbReference>
<proteinExistence type="predicted"/>
<accession>A0A5N6K4N0</accession>
<organism evidence="1 2">
    <name type="scientific">Monilinia laxa</name>
    <name type="common">Brown rot fungus</name>
    <name type="synonym">Sclerotinia laxa</name>
    <dbReference type="NCBI Taxonomy" id="61186"/>
    <lineage>
        <taxon>Eukaryota</taxon>
        <taxon>Fungi</taxon>
        <taxon>Dikarya</taxon>
        <taxon>Ascomycota</taxon>
        <taxon>Pezizomycotina</taxon>
        <taxon>Leotiomycetes</taxon>
        <taxon>Helotiales</taxon>
        <taxon>Sclerotiniaceae</taxon>
        <taxon>Monilinia</taxon>
    </lineage>
</organism>
<name>A0A5N6K4N0_MONLA</name>
<keyword evidence="2" id="KW-1185">Reference proteome</keyword>
<comment type="caution">
    <text evidence="1">The sequence shown here is derived from an EMBL/GenBank/DDBJ whole genome shotgun (WGS) entry which is preliminary data.</text>
</comment>
<protein>
    <submittedName>
        <fullName evidence="1">Uncharacterized protein</fullName>
    </submittedName>
</protein>
<evidence type="ECO:0000313" key="1">
    <source>
        <dbReference type="EMBL" id="KAB8297310.1"/>
    </source>
</evidence>
<sequence length="66" mass="7558">MCKKIYLYLLIYKHTSHHITSHHITLHHITSHTNVCGRGFLVAVVDVDVDVCFGFYILDVGCRMKG</sequence>
<reference evidence="1 2" key="1">
    <citation type="submission" date="2019-06" db="EMBL/GenBank/DDBJ databases">
        <title>Genome Sequence of the Brown Rot Fungal Pathogen Monilinia laxa.</title>
        <authorList>
            <person name="De Miccolis Angelini R.M."/>
            <person name="Landi L."/>
            <person name="Abate D."/>
            <person name="Pollastro S."/>
            <person name="Romanazzi G."/>
            <person name="Faretra F."/>
        </authorList>
    </citation>
    <scope>NUCLEOTIDE SEQUENCE [LARGE SCALE GENOMIC DNA]</scope>
    <source>
        <strain evidence="1 2">Mlax316</strain>
    </source>
</reference>
<dbReference type="Proteomes" id="UP000326757">
    <property type="component" value="Unassembled WGS sequence"/>
</dbReference>